<gene>
    <name evidence="5" type="ORF">GPECTOR_6g592</name>
</gene>
<feature type="compositionally biased region" description="Low complexity" evidence="3">
    <location>
        <begin position="138"/>
        <end position="158"/>
    </location>
</feature>
<feature type="compositionally biased region" description="Low complexity" evidence="3">
    <location>
        <begin position="269"/>
        <end position="282"/>
    </location>
</feature>
<organism evidence="5 6">
    <name type="scientific">Gonium pectorale</name>
    <name type="common">Green alga</name>
    <dbReference type="NCBI Taxonomy" id="33097"/>
    <lineage>
        <taxon>Eukaryota</taxon>
        <taxon>Viridiplantae</taxon>
        <taxon>Chlorophyta</taxon>
        <taxon>core chlorophytes</taxon>
        <taxon>Chlorophyceae</taxon>
        <taxon>CS clade</taxon>
        <taxon>Chlamydomonadales</taxon>
        <taxon>Volvocaceae</taxon>
        <taxon>Gonium</taxon>
    </lineage>
</organism>
<dbReference type="AlphaFoldDB" id="A0A150GUY7"/>
<evidence type="ECO:0000256" key="2">
    <source>
        <dbReference type="ARBA" id="ARBA00023242"/>
    </source>
</evidence>
<dbReference type="OrthoDB" id="29523at2759"/>
<sequence length="606" mass="63189">MAGPLAPNPLFQGVDKQSAGYKLLASMGWKEGEGLGAKKQGITEHVKVKKKHDAMGVGAAENANSQRDWTTGMVSFDRILANLKEVTATRKEAPDAGGNHSSSSDEENDETRKKGKKGKKAAKKAEPSSDAKRKRASPRPAAAESSSPSKVSGRSSSGSDDDDDSEGPGIQAKRLKLASHVGRYSKRERAKFVKNYSASDLDAILGGVAGSKAADDEDEVADGATGVGSLSGLPDGMSFMPVIAEVRAARAAQDDDSDGGSSDEEEDAAAGAAPAPSGPIAQTEATAAKPPRRTKQRTSEQEQQPPQAEEWEPGKKPWWAGMFVRAGRMGSIRQELKGGHHTGKAKINVSGFREQDQENLYEQAQHGAAHGRQGLGRGDMPKKVAGARWCGTKTKLGDEDEEDEDAGSGPSGSGSDSESEDDGQIVVVQSKKEQADAAAAAGVGAGPAGEEGGRQGQAKEDGQRKRKSEDQRPGLKADSDGSGKKSKKAKKASKCAEQGNAETAAVTAPAAAAAATTTDGEAEADVATGGATKRPKWRKLVQQLLADAPERRIKLKKLKKQLAASHGVGSGKGADDDGYGMSAVLDTLRGSKKFIVCDKFVTLANK</sequence>
<feature type="compositionally biased region" description="Basic residues" evidence="3">
    <location>
        <begin position="484"/>
        <end position="493"/>
    </location>
</feature>
<evidence type="ECO:0000313" key="5">
    <source>
        <dbReference type="EMBL" id="KXZ53675.1"/>
    </source>
</evidence>
<comment type="caution">
    <text evidence="5">The sequence shown here is derived from an EMBL/GenBank/DDBJ whole genome shotgun (WGS) entry which is preliminary data.</text>
</comment>
<name>A0A150GUY7_GONPE</name>
<dbReference type="PANTHER" id="PTHR23149">
    <property type="entry name" value="G PATCH DOMAIN CONTAINING PROTEIN"/>
    <property type="match status" value="1"/>
</dbReference>
<keyword evidence="2" id="KW-0539">Nucleus</keyword>
<dbReference type="PANTHER" id="PTHR23149:SF9">
    <property type="entry name" value="G PATCH DOMAIN-CONTAINING PROTEIN 4"/>
    <property type="match status" value="1"/>
</dbReference>
<keyword evidence="6" id="KW-1185">Reference proteome</keyword>
<evidence type="ECO:0000259" key="4">
    <source>
        <dbReference type="PROSITE" id="PS50174"/>
    </source>
</evidence>
<feature type="domain" description="G-patch" evidence="4">
    <location>
        <begin position="16"/>
        <end position="62"/>
    </location>
</feature>
<reference evidence="6" key="1">
    <citation type="journal article" date="2016" name="Nat. Commun.">
        <title>The Gonium pectorale genome demonstrates co-option of cell cycle regulation during the evolution of multicellularity.</title>
        <authorList>
            <person name="Hanschen E.R."/>
            <person name="Marriage T.N."/>
            <person name="Ferris P.J."/>
            <person name="Hamaji T."/>
            <person name="Toyoda A."/>
            <person name="Fujiyama A."/>
            <person name="Neme R."/>
            <person name="Noguchi H."/>
            <person name="Minakuchi Y."/>
            <person name="Suzuki M."/>
            <person name="Kawai-Toyooka H."/>
            <person name="Smith D.R."/>
            <person name="Sparks H."/>
            <person name="Anderson J."/>
            <person name="Bakaric R."/>
            <person name="Luria V."/>
            <person name="Karger A."/>
            <person name="Kirschner M.W."/>
            <person name="Durand P.M."/>
            <person name="Michod R.E."/>
            <person name="Nozaki H."/>
            <person name="Olson B.J."/>
        </authorList>
    </citation>
    <scope>NUCLEOTIDE SEQUENCE [LARGE SCALE GENOMIC DNA]</scope>
    <source>
        <strain evidence="6">NIES-2863</strain>
    </source>
</reference>
<dbReference type="EMBL" id="LSYV01000007">
    <property type="protein sequence ID" value="KXZ53675.1"/>
    <property type="molecule type" value="Genomic_DNA"/>
</dbReference>
<dbReference type="GO" id="GO:0003676">
    <property type="term" value="F:nucleic acid binding"/>
    <property type="evidence" value="ECO:0007669"/>
    <property type="project" value="InterPro"/>
</dbReference>
<dbReference type="STRING" id="33097.A0A150GUY7"/>
<comment type="subcellular location">
    <subcellularLocation>
        <location evidence="1">Nucleus</location>
    </subcellularLocation>
</comment>
<feature type="compositionally biased region" description="Low complexity" evidence="3">
    <location>
        <begin position="241"/>
        <end position="251"/>
    </location>
</feature>
<accession>A0A150GUY7</accession>
<feature type="region of interest" description="Disordered" evidence="3">
    <location>
        <begin position="87"/>
        <end position="176"/>
    </location>
</feature>
<dbReference type="SMART" id="SM00443">
    <property type="entry name" value="G_patch"/>
    <property type="match status" value="1"/>
</dbReference>
<feature type="region of interest" description="Disordered" evidence="3">
    <location>
        <begin position="212"/>
        <end position="317"/>
    </location>
</feature>
<dbReference type="InterPro" id="IPR000467">
    <property type="entry name" value="G_patch_dom"/>
</dbReference>
<dbReference type="Pfam" id="PF25879">
    <property type="entry name" value="WHD_LYAR"/>
    <property type="match status" value="1"/>
</dbReference>
<dbReference type="InterPro" id="IPR050656">
    <property type="entry name" value="PINX1"/>
</dbReference>
<feature type="region of interest" description="Disordered" evidence="3">
    <location>
        <begin position="355"/>
        <end position="535"/>
    </location>
</feature>
<dbReference type="InterPro" id="IPR058719">
    <property type="entry name" value="WHD_LYAR"/>
</dbReference>
<evidence type="ECO:0000256" key="3">
    <source>
        <dbReference type="SAM" id="MobiDB-lite"/>
    </source>
</evidence>
<dbReference type="Proteomes" id="UP000075714">
    <property type="component" value="Unassembled WGS sequence"/>
</dbReference>
<proteinExistence type="predicted"/>
<feature type="compositionally biased region" description="Basic and acidic residues" evidence="3">
    <location>
        <begin position="451"/>
        <end position="483"/>
    </location>
</feature>
<evidence type="ECO:0000313" key="6">
    <source>
        <dbReference type="Proteomes" id="UP000075714"/>
    </source>
</evidence>
<dbReference type="PROSITE" id="PS50174">
    <property type="entry name" value="G_PATCH"/>
    <property type="match status" value="1"/>
</dbReference>
<evidence type="ECO:0000256" key="1">
    <source>
        <dbReference type="ARBA" id="ARBA00004123"/>
    </source>
</evidence>
<dbReference type="GO" id="GO:0005730">
    <property type="term" value="C:nucleolus"/>
    <property type="evidence" value="ECO:0007669"/>
    <property type="project" value="TreeGrafter"/>
</dbReference>
<dbReference type="Pfam" id="PF01585">
    <property type="entry name" value="G-patch"/>
    <property type="match status" value="1"/>
</dbReference>
<feature type="compositionally biased region" description="Acidic residues" evidence="3">
    <location>
        <begin position="254"/>
        <end position="268"/>
    </location>
</feature>
<protein>
    <recommendedName>
        <fullName evidence="4">G-patch domain-containing protein</fullName>
    </recommendedName>
</protein>
<feature type="compositionally biased region" description="Low complexity" evidence="3">
    <location>
        <begin position="501"/>
        <end position="519"/>
    </location>
</feature>
<feature type="compositionally biased region" description="Basic residues" evidence="3">
    <location>
        <begin position="113"/>
        <end position="122"/>
    </location>
</feature>